<dbReference type="InterPro" id="IPR002656">
    <property type="entry name" value="Acyl_transf_3_dom"/>
</dbReference>
<dbReference type="Pfam" id="PF01757">
    <property type="entry name" value="Acyl_transf_3"/>
    <property type="match status" value="1"/>
</dbReference>
<evidence type="ECO:0000256" key="2">
    <source>
        <dbReference type="ARBA" id="ARBA00007400"/>
    </source>
</evidence>
<feature type="transmembrane region" description="Helical" evidence="7">
    <location>
        <begin position="154"/>
        <end position="171"/>
    </location>
</feature>
<evidence type="ECO:0000259" key="8">
    <source>
        <dbReference type="Pfam" id="PF01757"/>
    </source>
</evidence>
<evidence type="ECO:0000256" key="4">
    <source>
        <dbReference type="ARBA" id="ARBA00022692"/>
    </source>
</evidence>
<keyword evidence="10" id="KW-1185">Reference proteome</keyword>
<dbReference type="GO" id="GO:0016746">
    <property type="term" value="F:acyltransferase activity"/>
    <property type="evidence" value="ECO:0007669"/>
    <property type="project" value="UniProtKB-KW"/>
</dbReference>
<organism evidence="9 10">
    <name type="scientific">Alistipes senegalensis JC50</name>
    <dbReference type="NCBI Taxonomy" id="1033732"/>
    <lineage>
        <taxon>Bacteria</taxon>
        <taxon>Pseudomonadati</taxon>
        <taxon>Bacteroidota</taxon>
        <taxon>Bacteroidia</taxon>
        <taxon>Bacteroidales</taxon>
        <taxon>Rikenellaceae</taxon>
        <taxon>Alistipes</taxon>
    </lineage>
</organism>
<proteinExistence type="inferred from homology"/>
<evidence type="ECO:0000313" key="10">
    <source>
        <dbReference type="Proteomes" id="UP001058267"/>
    </source>
</evidence>
<sequence length="324" mass="37511">MARQRALNEYDLLKVFATFLVVIGHVTIRYNTTSYPALNTTVPQIITQSIYLFHMPLFMALSGAVYKLGELKYNQFLSFVRNKAQRLIIPYFFVGLFFLIPSICLFQVQNNSEIFKLIGNLLLGRDCRHLWYLLALFEILVAHYILTKWSKIDLAFLLVGSIIMSTFYSNYFDDGLFSINMAVRYYPYFITGALIAQRKAIPTPCFYALSAMLIALIIKINHYAQIDILLSIILPIPIIVLFIVEARLVMNKYTFDKTWFRIILEYSFSIYLFHVPIIYIFDKVVPFVNLPVSITTTIIVAILASMFIAVIIRLLHGRRFIGEK</sequence>
<keyword evidence="9" id="KW-0808">Transferase</keyword>
<dbReference type="Proteomes" id="UP001058267">
    <property type="component" value="Chromosome"/>
</dbReference>
<keyword evidence="9" id="KW-0012">Acyltransferase</keyword>
<dbReference type="PANTHER" id="PTHR40074:SF2">
    <property type="entry name" value="O-ACETYLTRANSFERASE WECH"/>
    <property type="match status" value="1"/>
</dbReference>
<feature type="transmembrane region" description="Helical" evidence="7">
    <location>
        <begin position="12"/>
        <end position="30"/>
    </location>
</feature>
<name>A0ABY5V8H8_9BACT</name>
<evidence type="ECO:0000256" key="3">
    <source>
        <dbReference type="ARBA" id="ARBA00022475"/>
    </source>
</evidence>
<dbReference type="RefSeq" id="WP_019150221.1">
    <property type="nucleotide sequence ID" value="NZ_CP102252.1"/>
</dbReference>
<keyword evidence="4 7" id="KW-0812">Transmembrane</keyword>
<evidence type="ECO:0000256" key="7">
    <source>
        <dbReference type="SAM" id="Phobius"/>
    </source>
</evidence>
<keyword evidence="6 7" id="KW-0472">Membrane</keyword>
<dbReference type="PANTHER" id="PTHR40074">
    <property type="entry name" value="O-ACETYLTRANSFERASE WECH"/>
    <property type="match status" value="1"/>
</dbReference>
<feature type="transmembrane region" description="Helical" evidence="7">
    <location>
        <begin position="88"/>
        <end position="109"/>
    </location>
</feature>
<evidence type="ECO:0000256" key="6">
    <source>
        <dbReference type="ARBA" id="ARBA00023136"/>
    </source>
</evidence>
<dbReference type="EMBL" id="CP102252">
    <property type="protein sequence ID" value="UWN65151.1"/>
    <property type="molecule type" value="Genomic_DNA"/>
</dbReference>
<feature type="transmembrane region" description="Helical" evidence="7">
    <location>
        <begin position="205"/>
        <end position="222"/>
    </location>
</feature>
<comment type="similarity">
    <text evidence="2">Belongs to the acyltransferase 3 family.</text>
</comment>
<comment type="subcellular location">
    <subcellularLocation>
        <location evidence="1">Cell membrane</location>
        <topology evidence="1">Multi-pass membrane protein</topology>
    </subcellularLocation>
</comment>
<evidence type="ECO:0000256" key="5">
    <source>
        <dbReference type="ARBA" id="ARBA00022989"/>
    </source>
</evidence>
<feature type="transmembrane region" description="Helical" evidence="7">
    <location>
        <begin position="177"/>
        <end position="196"/>
    </location>
</feature>
<accession>A0ABY5V8H8</accession>
<feature type="domain" description="Acyltransferase 3" evidence="8">
    <location>
        <begin position="9"/>
        <end position="312"/>
    </location>
</feature>
<evidence type="ECO:0000256" key="1">
    <source>
        <dbReference type="ARBA" id="ARBA00004651"/>
    </source>
</evidence>
<feature type="transmembrane region" description="Helical" evidence="7">
    <location>
        <begin position="228"/>
        <end position="250"/>
    </location>
</feature>
<protein>
    <submittedName>
        <fullName evidence="9">Acyltransferase</fullName>
    </submittedName>
</protein>
<feature type="transmembrane region" description="Helical" evidence="7">
    <location>
        <begin position="50"/>
        <end position="68"/>
    </location>
</feature>
<reference evidence="9" key="1">
    <citation type="journal article" date="2022" name="Cell">
        <title>Design, construction, and in vivo augmentation of a complex gut microbiome.</title>
        <authorList>
            <person name="Cheng A.G."/>
            <person name="Ho P.Y."/>
            <person name="Aranda-Diaz A."/>
            <person name="Jain S."/>
            <person name="Yu F.B."/>
            <person name="Meng X."/>
            <person name="Wang M."/>
            <person name="Iakiviak M."/>
            <person name="Nagashima K."/>
            <person name="Zhao A."/>
            <person name="Murugkar P."/>
            <person name="Patil A."/>
            <person name="Atabakhsh K."/>
            <person name="Weakley A."/>
            <person name="Yan J."/>
            <person name="Brumbaugh A.R."/>
            <person name="Higginbottom S."/>
            <person name="Dimas A."/>
            <person name="Shiver A.L."/>
            <person name="Deutschbauer A."/>
            <person name="Neff N."/>
            <person name="Sonnenburg J.L."/>
            <person name="Huang K.C."/>
            <person name="Fischbach M.A."/>
        </authorList>
    </citation>
    <scope>NUCLEOTIDE SEQUENCE</scope>
    <source>
        <strain evidence="9">JC50</strain>
    </source>
</reference>
<feature type="transmembrane region" description="Helical" evidence="7">
    <location>
        <begin position="129"/>
        <end position="147"/>
    </location>
</feature>
<feature type="transmembrane region" description="Helical" evidence="7">
    <location>
        <begin position="293"/>
        <end position="315"/>
    </location>
</feature>
<feature type="transmembrane region" description="Helical" evidence="7">
    <location>
        <begin position="262"/>
        <end position="281"/>
    </location>
</feature>
<evidence type="ECO:0000313" key="9">
    <source>
        <dbReference type="EMBL" id="UWN65151.1"/>
    </source>
</evidence>
<keyword evidence="3" id="KW-1003">Cell membrane</keyword>
<gene>
    <name evidence="9" type="ORF">NQ519_15665</name>
</gene>
<keyword evidence="5 7" id="KW-1133">Transmembrane helix</keyword>